<proteinExistence type="predicted"/>
<feature type="non-terminal residue" evidence="1">
    <location>
        <position position="1"/>
    </location>
</feature>
<gene>
    <name evidence="1" type="ORF">FKW44_022967</name>
</gene>
<name>A0A7T8JV02_CALRO</name>
<keyword evidence="2" id="KW-1185">Reference proteome</keyword>
<accession>A0A7T8JV02</accession>
<protein>
    <submittedName>
        <fullName evidence="1">Metalregulatory transcription factor 1</fullName>
    </submittedName>
</protein>
<reference evidence="2" key="1">
    <citation type="submission" date="2021-01" db="EMBL/GenBank/DDBJ databases">
        <title>Caligus Genome Assembly.</title>
        <authorList>
            <person name="Gallardo-Escarate C."/>
        </authorList>
    </citation>
    <scope>NUCLEOTIDE SEQUENCE [LARGE SCALE GENOMIC DNA]</scope>
</reference>
<evidence type="ECO:0000313" key="1">
    <source>
        <dbReference type="EMBL" id="QQP34915.1"/>
    </source>
</evidence>
<dbReference type="AlphaFoldDB" id="A0A7T8JV02"/>
<organism evidence="1 2">
    <name type="scientific">Caligus rogercresseyi</name>
    <name type="common">Sea louse</name>
    <dbReference type="NCBI Taxonomy" id="217165"/>
    <lineage>
        <taxon>Eukaryota</taxon>
        <taxon>Metazoa</taxon>
        <taxon>Ecdysozoa</taxon>
        <taxon>Arthropoda</taxon>
        <taxon>Crustacea</taxon>
        <taxon>Multicrustacea</taxon>
        <taxon>Hexanauplia</taxon>
        <taxon>Copepoda</taxon>
        <taxon>Siphonostomatoida</taxon>
        <taxon>Caligidae</taxon>
        <taxon>Caligus</taxon>
    </lineage>
</organism>
<dbReference type="EMBL" id="CP045906">
    <property type="protein sequence ID" value="QQP34915.1"/>
    <property type="molecule type" value="Genomic_DNA"/>
</dbReference>
<sequence>LQESIAFQPPPPVLYQETPLLDPRASAQEVTVNEDDLMFLEMVLNLRDV</sequence>
<dbReference type="Proteomes" id="UP000595437">
    <property type="component" value="Chromosome 17"/>
</dbReference>
<evidence type="ECO:0000313" key="2">
    <source>
        <dbReference type="Proteomes" id="UP000595437"/>
    </source>
</evidence>